<comment type="caution">
    <text evidence="2">The sequence shown here is derived from an EMBL/GenBank/DDBJ whole genome shotgun (WGS) entry which is preliminary data.</text>
</comment>
<proteinExistence type="predicted"/>
<accession>A0A150P2L0</accession>
<protein>
    <recommendedName>
        <fullName evidence="1">DUF6922 domain-containing protein</fullName>
    </recommendedName>
</protein>
<sequence length="101" mass="11788">MAMVPERFRWVFWDVDVEALDTATGRDYIIPRVLEFGRLEEVRWLIGTYGKDGIHRFLREVGHPELSGRTLGFWRAVLKAEGEAWASSPDWRRSKAAPWVD</sequence>
<gene>
    <name evidence="2" type="ORF">BE08_13225</name>
</gene>
<dbReference type="Pfam" id="PF21956">
    <property type="entry name" value="DUF6922"/>
    <property type="match status" value="1"/>
</dbReference>
<evidence type="ECO:0000259" key="1">
    <source>
        <dbReference type="Pfam" id="PF21956"/>
    </source>
</evidence>
<dbReference type="EMBL" id="JELY01003327">
    <property type="protein sequence ID" value="KYF49680.1"/>
    <property type="molecule type" value="Genomic_DNA"/>
</dbReference>
<evidence type="ECO:0000313" key="3">
    <source>
        <dbReference type="Proteomes" id="UP000075420"/>
    </source>
</evidence>
<reference evidence="2 3" key="1">
    <citation type="submission" date="2014-02" db="EMBL/GenBank/DDBJ databases">
        <title>The small core and large imbalanced accessory genome model reveals a collaborative survival strategy of Sorangium cellulosum strains in nature.</title>
        <authorList>
            <person name="Han K."/>
            <person name="Peng R."/>
            <person name="Blom J."/>
            <person name="Li Y.-Z."/>
        </authorList>
    </citation>
    <scope>NUCLEOTIDE SEQUENCE [LARGE SCALE GENOMIC DNA]</scope>
    <source>
        <strain evidence="2 3">So0157-25</strain>
    </source>
</reference>
<feature type="domain" description="DUF6922" evidence="1">
    <location>
        <begin position="11"/>
        <end position="55"/>
    </location>
</feature>
<name>A0A150P2L0_SORCE</name>
<dbReference type="InterPro" id="IPR053830">
    <property type="entry name" value="DUF6922"/>
</dbReference>
<evidence type="ECO:0000313" key="2">
    <source>
        <dbReference type="EMBL" id="KYF49680.1"/>
    </source>
</evidence>
<dbReference type="AlphaFoldDB" id="A0A150P2L0"/>
<dbReference type="Proteomes" id="UP000075420">
    <property type="component" value="Unassembled WGS sequence"/>
</dbReference>
<organism evidence="2 3">
    <name type="scientific">Sorangium cellulosum</name>
    <name type="common">Polyangium cellulosum</name>
    <dbReference type="NCBI Taxonomy" id="56"/>
    <lineage>
        <taxon>Bacteria</taxon>
        <taxon>Pseudomonadati</taxon>
        <taxon>Myxococcota</taxon>
        <taxon>Polyangia</taxon>
        <taxon>Polyangiales</taxon>
        <taxon>Polyangiaceae</taxon>
        <taxon>Sorangium</taxon>
    </lineage>
</organism>